<dbReference type="InterPro" id="IPR001188">
    <property type="entry name" value="Sperm_putr-bd"/>
</dbReference>
<evidence type="ECO:0000256" key="2">
    <source>
        <dbReference type="ARBA" id="ARBA00022448"/>
    </source>
</evidence>
<dbReference type="InterPro" id="IPR006059">
    <property type="entry name" value="SBP"/>
</dbReference>
<evidence type="ECO:0000256" key="3">
    <source>
        <dbReference type="ARBA" id="ARBA00022729"/>
    </source>
</evidence>
<evidence type="ECO:0000256" key="4">
    <source>
        <dbReference type="ARBA" id="ARBA00022764"/>
    </source>
</evidence>
<evidence type="ECO:0000256" key="1">
    <source>
        <dbReference type="ARBA" id="ARBA00004418"/>
    </source>
</evidence>
<dbReference type="PANTHER" id="PTHR30222:SF17">
    <property type="entry name" value="SPERMIDINE_PUTRESCINE-BINDING PERIPLASMIC PROTEIN"/>
    <property type="match status" value="1"/>
</dbReference>
<dbReference type="SUPFAM" id="SSF53850">
    <property type="entry name" value="Periplasmic binding protein-like II"/>
    <property type="match status" value="2"/>
</dbReference>
<evidence type="ECO:0000313" key="5">
    <source>
        <dbReference type="EMBL" id="KAL0265454.1"/>
    </source>
</evidence>
<dbReference type="EMBL" id="JARGDH010000025">
    <property type="protein sequence ID" value="KAL0265454.1"/>
    <property type="molecule type" value="Genomic_DNA"/>
</dbReference>
<name>A0AAW2H6N5_9NEOP</name>
<protein>
    <submittedName>
        <fullName evidence="5">Uncharacterized protein</fullName>
    </submittedName>
</protein>
<dbReference type="CDD" id="cd13590">
    <property type="entry name" value="PBP2_PotD_PotF_like"/>
    <property type="match status" value="2"/>
</dbReference>
<dbReference type="GO" id="GO:0015846">
    <property type="term" value="P:polyamine transport"/>
    <property type="evidence" value="ECO:0007669"/>
    <property type="project" value="InterPro"/>
</dbReference>
<gene>
    <name evidence="5" type="ORF">PYX00_010812</name>
</gene>
<dbReference type="PANTHER" id="PTHR30222">
    <property type="entry name" value="SPERMIDINE/PUTRESCINE-BINDING PERIPLASMIC PROTEIN"/>
    <property type="match status" value="1"/>
</dbReference>
<comment type="caution">
    <text evidence="5">The sequence shown here is derived from an EMBL/GenBank/DDBJ whole genome shotgun (WGS) entry which is preliminary data.</text>
</comment>
<keyword evidence="2" id="KW-0813">Transport</keyword>
<proteinExistence type="predicted"/>
<reference evidence="5" key="1">
    <citation type="journal article" date="2024" name="Gigascience">
        <title>Chromosome-level genome of the poultry shaft louse Menopon gallinae provides insight into the host-switching and adaptive evolution of parasitic lice.</title>
        <authorList>
            <person name="Xu Y."/>
            <person name="Ma L."/>
            <person name="Liu S."/>
            <person name="Liang Y."/>
            <person name="Liu Q."/>
            <person name="He Z."/>
            <person name="Tian L."/>
            <person name="Duan Y."/>
            <person name="Cai W."/>
            <person name="Li H."/>
            <person name="Song F."/>
        </authorList>
    </citation>
    <scope>NUCLEOTIDE SEQUENCE</scope>
    <source>
        <strain evidence="5">Cailab_2023a</strain>
    </source>
</reference>
<sequence length="653" mass="75668">MSQEVLDNFTKETGIKIHSEYYKTNEDMLAKLELSPSYYDLITPSDFMIERLIKEQALAPLDLNQIPNSQYLMENLRYPSFDPKGEYSLPYAWGTLGIVYDKSRVKAQDLGSSSILWNNAYSGYIIMCDSIRETIGTALLRLGYDINTQKAEEIEEAGELLKKQRTLVMGYMGDTVKSLMGMGEATLALTWSGSAALAIRQNPNMDYFLPKEGSNYFLDSFVIPKKSKKKELAQKFINYVYQPEVAYKIWQDVGFVTPNQKAYERLPVSLQKDKRWYPDFKDPPLYLLKDLDENTLRLYNKVFKEEESVREKLLTSILLLFLVLLSACNRQMDENTLVLFTWNDYFDPQVIEDFSKEKGVKVHVEYFSTNEELLAKFENNKSYYDLLTPSDHLVDKLIQEDLLTPLDYTHIPNAKTYLMPCLKQVAYDPSRTYSLPYAWGTVGILYDKSKVTQSVDSWQILWDPKYKGQIIMTDSLRDTIGVALKLLGYSLNTADRKALEEAGALLKKQAPLLMGYFGDATEMLMSAGEASLAVMWSGEALNAMRRNPNMNYVIPKEGANLWEDDFVVPRDSRKKELAYEFINYMYRPESAYKNWQFLAYSTPNIKTFEMLPEHERNDKRWYPDLPNTRLETLRALTNKELELYNKVWLELKS</sequence>
<keyword evidence="3" id="KW-0732">Signal</keyword>
<dbReference type="Gene3D" id="3.40.190.10">
    <property type="entry name" value="Periplasmic binding protein-like II"/>
    <property type="match status" value="4"/>
</dbReference>
<dbReference type="Pfam" id="PF13416">
    <property type="entry name" value="SBP_bac_8"/>
    <property type="match status" value="2"/>
</dbReference>
<dbReference type="GO" id="GO:0019808">
    <property type="term" value="F:polyamine binding"/>
    <property type="evidence" value="ECO:0007669"/>
    <property type="project" value="InterPro"/>
</dbReference>
<organism evidence="5">
    <name type="scientific">Menopon gallinae</name>
    <name type="common">poultry shaft louse</name>
    <dbReference type="NCBI Taxonomy" id="328185"/>
    <lineage>
        <taxon>Eukaryota</taxon>
        <taxon>Metazoa</taxon>
        <taxon>Ecdysozoa</taxon>
        <taxon>Arthropoda</taxon>
        <taxon>Hexapoda</taxon>
        <taxon>Insecta</taxon>
        <taxon>Pterygota</taxon>
        <taxon>Neoptera</taxon>
        <taxon>Paraneoptera</taxon>
        <taxon>Psocodea</taxon>
        <taxon>Troctomorpha</taxon>
        <taxon>Phthiraptera</taxon>
        <taxon>Amblycera</taxon>
        <taxon>Menoponidae</taxon>
        <taxon>Menopon</taxon>
    </lineage>
</organism>
<comment type="subcellular location">
    <subcellularLocation>
        <location evidence="1">Periplasm</location>
    </subcellularLocation>
</comment>
<dbReference type="PRINTS" id="PR00909">
    <property type="entry name" value="SPERMDNBNDNG"/>
</dbReference>
<dbReference type="AlphaFoldDB" id="A0AAW2H6N5"/>
<accession>A0AAW2H6N5</accession>
<keyword evidence="4" id="KW-0574">Periplasm</keyword>